<sequence length="75" mass="8329">MWRVKGTKCANKKGGTTANNKSLHLGMAFCGLGCWRRIQNCVMACLWLGVAAVLWQDTDEKKKKCSAVNNIKKTL</sequence>
<gene>
    <name evidence="1" type="ORF">CHIRRI_LOCUS3829</name>
</gene>
<evidence type="ECO:0000313" key="1">
    <source>
        <dbReference type="EMBL" id="CAG9800891.1"/>
    </source>
</evidence>
<name>A0A9N9WPL4_9DIPT</name>
<proteinExistence type="predicted"/>
<reference evidence="1" key="2">
    <citation type="submission" date="2022-10" db="EMBL/GenBank/DDBJ databases">
        <authorList>
            <consortium name="ENA_rothamsted_submissions"/>
            <consortium name="culmorum"/>
            <person name="King R."/>
        </authorList>
    </citation>
    <scope>NUCLEOTIDE SEQUENCE</scope>
</reference>
<protein>
    <submittedName>
        <fullName evidence="1">Uncharacterized protein</fullName>
    </submittedName>
</protein>
<reference evidence="1" key="1">
    <citation type="submission" date="2022-01" db="EMBL/GenBank/DDBJ databases">
        <authorList>
            <person name="King R."/>
        </authorList>
    </citation>
    <scope>NUCLEOTIDE SEQUENCE</scope>
</reference>
<evidence type="ECO:0000313" key="2">
    <source>
        <dbReference type="Proteomes" id="UP001153620"/>
    </source>
</evidence>
<dbReference type="AlphaFoldDB" id="A0A9N9WPL4"/>
<dbReference type="EMBL" id="OU895877">
    <property type="protein sequence ID" value="CAG9800891.1"/>
    <property type="molecule type" value="Genomic_DNA"/>
</dbReference>
<keyword evidence="2" id="KW-1185">Reference proteome</keyword>
<accession>A0A9N9WPL4</accession>
<organism evidence="1 2">
    <name type="scientific">Chironomus riparius</name>
    <dbReference type="NCBI Taxonomy" id="315576"/>
    <lineage>
        <taxon>Eukaryota</taxon>
        <taxon>Metazoa</taxon>
        <taxon>Ecdysozoa</taxon>
        <taxon>Arthropoda</taxon>
        <taxon>Hexapoda</taxon>
        <taxon>Insecta</taxon>
        <taxon>Pterygota</taxon>
        <taxon>Neoptera</taxon>
        <taxon>Endopterygota</taxon>
        <taxon>Diptera</taxon>
        <taxon>Nematocera</taxon>
        <taxon>Chironomoidea</taxon>
        <taxon>Chironomidae</taxon>
        <taxon>Chironominae</taxon>
        <taxon>Chironomus</taxon>
    </lineage>
</organism>
<dbReference type="Proteomes" id="UP001153620">
    <property type="component" value="Chromosome 1"/>
</dbReference>